<gene>
    <name evidence="1" type="ORF">SAMN05216278_2948</name>
</gene>
<organism evidence="1 2">
    <name type="scientific">Halopelagius longus</name>
    <dbReference type="NCBI Taxonomy" id="1236180"/>
    <lineage>
        <taxon>Archaea</taxon>
        <taxon>Methanobacteriati</taxon>
        <taxon>Methanobacteriota</taxon>
        <taxon>Stenosarchaea group</taxon>
        <taxon>Halobacteria</taxon>
        <taxon>Halobacteriales</taxon>
        <taxon>Haloferacaceae</taxon>
    </lineage>
</organism>
<name>A0A1H1EM47_9EURY</name>
<dbReference type="Pfam" id="PF24433">
    <property type="entry name" value="DUF7556"/>
    <property type="match status" value="1"/>
</dbReference>
<accession>A0A1H1EM47</accession>
<sequence>MLEHISEYAYKENSHSDGFIYECYTVTNMTPNATANIGATRAEVMASVDSSPSRSEFIIADISRDEAWISMRVEDAPSLPEWA</sequence>
<proteinExistence type="predicted"/>
<evidence type="ECO:0000313" key="1">
    <source>
        <dbReference type="EMBL" id="SDQ89206.1"/>
    </source>
</evidence>
<reference evidence="2" key="1">
    <citation type="submission" date="2016-10" db="EMBL/GenBank/DDBJ databases">
        <authorList>
            <person name="Varghese N."/>
            <person name="Submissions S."/>
        </authorList>
    </citation>
    <scope>NUCLEOTIDE SEQUENCE [LARGE SCALE GENOMIC DNA]</scope>
    <source>
        <strain evidence="2">CGMCC 1.12397</strain>
    </source>
</reference>
<dbReference type="Proteomes" id="UP000199289">
    <property type="component" value="Unassembled WGS sequence"/>
</dbReference>
<dbReference type="AlphaFoldDB" id="A0A1H1EM47"/>
<evidence type="ECO:0000313" key="2">
    <source>
        <dbReference type="Proteomes" id="UP000199289"/>
    </source>
</evidence>
<dbReference type="EMBL" id="FNKQ01000003">
    <property type="protein sequence ID" value="SDQ89206.1"/>
    <property type="molecule type" value="Genomic_DNA"/>
</dbReference>
<dbReference type="InterPro" id="IPR055978">
    <property type="entry name" value="DUF7556"/>
</dbReference>
<protein>
    <submittedName>
        <fullName evidence="1">Uncharacterized protein</fullName>
    </submittedName>
</protein>